<feature type="domain" description="RCK C-terminal" evidence="4">
    <location>
        <begin position="135"/>
        <end position="217"/>
    </location>
</feature>
<dbReference type="InterPro" id="IPR036291">
    <property type="entry name" value="NAD(P)-bd_dom_sf"/>
</dbReference>
<evidence type="ECO:0000256" key="2">
    <source>
        <dbReference type="ARBA" id="ARBA00023065"/>
    </source>
</evidence>
<keyword evidence="2" id="KW-0406">Ion transport</keyword>
<name>A0A8T9ZZ09_9EURY</name>
<evidence type="ECO:0000259" key="4">
    <source>
        <dbReference type="PROSITE" id="PS51202"/>
    </source>
</evidence>
<dbReference type="PANTHER" id="PTHR43833:SF5">
    <property type="entry name" value="TRK SYSTEM POTASSIUM UPTAKE PROTEIN TRKA"/>
    <property type="match status" value="1"/>
</dbReference>
<dbReference type="Pfam" id="PF02080">
    <property type="entry name" value="TrkA_C"/>
    <property type="match status" value="1"/>
</dbReference>
<dbReference type="SUPFAM" id="SSF51735">
    <property type="entry name" value="NAD(P)-binding Rossmann-fold domains"/>
    <property type="match status" value="1"/>
</dbReference>
<dbReference type="InterPro" id="IPR050721">
    <property type="entry name" value="Trk_Ktr_HKT_K-transport"/>
</dbReference>
<keyword evidence="1" id="KW-0813">Transport</keyword>
<dbReference type="GeneID" id="71927724"/>
<dbReference type="RefSeq" id="WP_247992366.1">
    <property type="nucleotide sequence ID" value="NZ_CP096019.1"/>
</dbReference>
<dbReference type="PROSITE" id="PS51202">
    <property type="entry name" value="RCK_C"/>
    <property type="match status" value="1"/>
</dbReference>
<sequence>MRFVIVGGGRVGTRTARVLEAEDHDATILERRPEQVDKLRKEGFDIVQGDGSTEEDLLGLDLENADGVAALTGDVTVNIITCLIAKANGCRTVLRVDNDKYETLCRKYGSEIDMVIYPERLGAIAAKNALLGGNIRAIADIAKEIQLTEFTVTEESPMRGYTLSELELPANAQLLGFGKADESIDLPTEDESLELGDRLIVIADFEVLGDVRRIIVGENATPSSPAPVA</sequence>
<evidence type="ECO:0000313" key="6">
    <source>
        <dbReference type="Proteomes" id="UP000831768"/>
    </source>
</evidence>
<reference evidence="5" key="1">
    <citation type="submission" date="2022-04" db="EMBL/GenBank/DDBJ databases">
        <title>Halocatena sp. nov., isolated from a salt lake.</title>
        <authorList>
            <person name="Cui H.-L."/>
        </authorList>
    </citation>
    <scope>NUCLEOTIDE SEQUENCE</scope>
    <source>
        <strain evidence="5">AD-1</strain>
    </source>
</reference>
<dbReference type="PROSITE" id="PS51201">
    <property type="entry name" value="RCK_N"/>
    <property type="match status" value="1"/>
</dbReference>
<dbReference type="AlphaFoldDB" id="A0A8T9ZZ09"/>
<dbReference type="InterPro" id="IPR006037">
    <property type="entry name" value="RCK_C"/>
</dbReference>
<dbReference type="PANTHER" id="PTHR43833">
    <property type="entry name" value="POTASSIUM CHANNEL PROTEIN 2-RELATED-RELATED"/>
    <property type="match status" value="1"/>
</dbReference>
<dbReference type="GO" id="GO:0008324">
    <property type="term" value="F:monoatomic cation transmembrane transporter activity"/>
    <property type="evidence" value="ECO:0007669"/>
    <property type="project" value="InterPro"/>
</dbReference>
<feature type="domain" description="RCK N-terminal" evidence="3">
    <location>
        <begin position="1"/>
        <end position="116"/>
    </location>
</feature>
<dbReference type="InterPro" id="IPR003148">
    <property type="entry name" value="RCK_N"/>
</dbReference>
<dbReference type="Pfam" id="PF02254">
    <property type="entry name" value="TrkA_N"/>
    <property type="match status" value="1"/>
</dbReference>
<dbReference type="GO" id="GO:0006813">
    <property type="term" value="P:potassium ion transport"/>
    <property type="evidence" value="ECO:0007669"/>
    <property type="project" value="InterPro"/>
</dbReference>
<keyword evidence="6" id="KW-1185">Reference proteome</keyword>
<dbReference type="InterPro" id="IPR036721">
    <property type="entry name" value="RCK_C_sf"/>
</dbReference>
<dbReference type="SUPFAM" id="SSF116726">
    <property type="entry name" value="TrkA C-terminal domain-like"/>
    <property type="match status" value="1"/>
</dbReference>
<accession>A0A8T9ZZ09</accession>
<evidence type="ECO:0000313" key="5">
    <source>
        <dbReference type="EMBL" id="UPM41686.1"/>
    </source>
</evidence>
<proteinExistence type="predicted"/>
<dbReference type="Proteomes" id="UP000831768">
    <property type="component" value="Chromosome"/>
</dbReference>
<evidence type="ECO:0000256" key="1">
    <source>
        <dbReference type="ARBA" id="ARBA00022448"/>
    </source>
</evidence>
<protein>
    <submittedName>
        <fullName evidence="5">TrkA family potassium uptake protein</fullName>
    </submittedName>
</protein>
<evidence type="ECO:0000259" key="3">
    <source>
        <dbReference type="PROSITE" id="PS51201"/>
    </source>
</evidence>
<dbReference type="Gene3D" id="3.40.50.720">
    <property type="entry name" value="NAD(P)-binding Rossmann-like Domain"/>
    <property type="match status" value="1"/>
</dbReference>
<organism evidence="5 6">
    <name type="scientific">Halocatena salina</name>
    <dbReference type="NCBI Taxonomy" id="2934340"/>
    <lineage>
        <taxon>Archaea</taxon>
        <taxon>Methanobacteriati</taxon>
        <taxon>Methanobacteriota</taxon>
        <taxon>Stenosarchaea group</taxon>
        <taxon>Halobacteria</taxon>
        <taxon>Halobacteriales</taxon>
        <taxon>Natronomonadaceae</taxon>
        <taxon>Halocatena</taxon>
    </lineage>
</organism>
<dbReference type="Gene3D" id="3.30.70.1450">
    <property type="entry name" value="Regulator of K+ conductance, C-terminal domain"/>
    <property type="match status" value="1"/>
</dbReference>
<dbReference type="EMBL" id="CP096019">
    <property type="protein sequence ID" value="UPM41686.1"/>
    <property type="molecule type" value="Genomic_DNA"/>
</dbReference>
<dbReference type="KEGG" id="haad:MW046_06715"/>
<gene>
    <name evidence="5" type="ORF">MW046_06715</name>
</gene>